<dbReference type="InterPro" id="IPR032710">
    <property type="entry name" value="NTF2-like_dom_sf"/>
</dbReference>
<dbReference type="PANTHER" id="PTHR38436">
    <property type="entry name" value="POLYKETIDE CYCLASE SNOAL-LIKE DOMAIN"/>
    <property type="match status" value="1"/>
</dbReference>
<accession>A0ABN2KM22</accession>
<reference evidence="1 2" key="1">
    <citation type="journal article" date="2019" name="Int. J. Syst. Evol. Microbiol.">
        <title>The Global Catalogue of Microorganisms (GCM) 10K type strain sequencing project: providing services to taxonomists for standard genome sequencing and annotation.</title>
        <authorList>
            <consortium name="The Broad Institute Genomics Platform"/>
            <consortium name="The Broad Institute Genome Sequencing Center for Infectious Disease"/>
            <person name="Wu L."/>
            <person name="Ma J."/>
        </authorList>
    </citation>
    <scope>NUCLEOTIDE SEQUENCE [LARGE SCALE GENOMIC DNA]</scope>
    <source>
        <strain evidence="1 2">JCM 14319</strain>
    </source>
</reference>
<protein>
    <recommendedName>
        <fullName evidence="3">Ester cyclase</fullName>
    </recommendedName>
</protein>
<organism evidence="1 2">
    <name type="scientific">Agromyces humatus</name>
    <dbReference type="NCBI Taxonomy" id="279573"/>
    <lineage>
        <taxon>Bacteria</taxon>
        <taxon>Bacillati</taxon>
        <taxon>Actinomycetota</taxon>
        <taxon>Actinomycetes</taxon>
        <taxon>Micrococcales</taxon>
        <taxon>Microbacteriaceae</taxon>
        <taxon>Agromyces</taxon>
    </lineage>
</organism>
<name>A0ABN2KM22_9MICO</name>
<dbReference type="PANTHER" id="PTHR38436:SF1">
    <property type="entry name" value="ESTER CYCLASE"/>
    <property type="match status" value="1"/>
</dbReference>
<dbReference type="Proteomes" id="UP001500506">
    <property type="component" value="Unassembled WGS sequence"/>
</dbReference>
<keyword evidence="2" id="KW-1185">Reference proteome</keyword>
<gene>
    <name evidence="1" type="ORF">GCM10009747_18780</name>
</gene>
<evidence type="ECO:0000313" key="1">
    <source>
        <dbReference type="EMBL" id="GAA1760021.1"/>
    </source>
</evidence>
<dbReference type="EMBL" id="BAAANH010000004">
    <property type="protein sequence ID" value="GAA1760021.1"/>
    <property type="molecule type" value="Genomic_DNA"/>
</dbReference>
<proteinExistence type="predicted"/>
<evidence type="ECO:0008006" key="3">
    <source>
        <dbReference type="Google" id="ProtNLM"/>
    </source>
</evidence>
<dbReference type="RefSeq" id="WP_232497907.1">
    <property type="nucleotide sequence ID" value="NZ_BAAANH010000004.1"/>
</dbReference>
<comment type="caution">
    <text evidence="1">The sequence shown here is derived from an EMBL/GenBank/DDBJ whole genome shotgun (WGS) entry which is preliminary data.</text>
</comment>
<dbReference type="SUPFAM" id="SSF54427">
    <property type="entry name" value="NTF2-like"/>
    <property type="match status" value="1"/>
</dbReference>
<dbReference type="Pfam" id="PF07366">
    <property type="entry name" value="SnoaL"/>
    <property type="match status" value="1"/>
</dbReference>
<evidence type="ECO:0000313" key="2">
    <source>
        <dbReference type="Proteomes" id="UP001500506"/>
    </source>
</evidence>
<dbReference type="Gene3D" id="3.10.450.50">
    <property type="match status" value="1"/>
</dbReference>
<sequence>MPDINLREFYQRYIEALNAHEFDRMNEFVHDEIVMHSQPSSRDELVAQLHSISGPVPDMHWVIDEIVTSGEWIGARLTNTGTPVHEWLGVAPTGNAFSITEYGIYTVRDGKFVAMSALHDEETLRKQLEG</sequence>
<dbReference type="InterPro" id="IPR009959">
    <property type="entry name" value="Cyclase_SnoaL-like"/>
</dbReference>